<name>A0NY98_ROSAI</name>
<feature type="transmembrane region" description="Helical" evidence="1">
    <location>
        <begin position="21"/>
        <end position="39"/>
    </location>
</feature>
<organism evidence="2 3">
    <name type="scientific">Roseibium aggregatum (strain ATCC 25650 / DSM 13394 / JCM 20685 / NBRC 16684 / NCIMB 2208 / IAM 12614 / B1)</name>
    <name type="common">Stappia aggregata</name>
    <dbReference type="NCBI Taxonomy" id="384765"/>
    <lineage>
        <taxon>Bacteria</taxon>
        <taxon>Pseudomonadati</taxon>
        <taxon>Pseudomonadota</taxon>
        <taxon>Alphaproteobacteria</taxon>
        <taxon>Hyphomicrobiales</taxon>
        <taxon>Stappiaceae</taxon>
        <taxon>Roseibium</taxon>
    </lineage>
</organism>
<dbReference type="Proteomes" id="UP000004848">
    <property type="component" value="Unassembled WGS sequence"/>
</dbReference>
<keyword evidence="1" id="KW-0472">Membrane</keyword>
<feature type="transmembrane region" description="Helical" evidence="1">
    <location>
        <begin position="45"/>
        <end position="63"/>
    </location>
</feature>
<dbReference type="EMBL" id="AAUW01000016">
    <property type="protein sequence ID" value="EAV42094.1"/>
    <property type="molecule type" value="Genomic_DNA"/>
</dbReference>
<evidence type="ECO:0000313" key="2">
    <source>
        <dbReference type="EMBL" id="EAV42094.1"/>
    </source>
</evidence>
<protein>
    <submittedName>
        <fullName evidence="2">Uncharacterized protein</fullName>
    </submittedName>
</protein>
<evidence type="ECO:0000256" key="1">
    <source>
        <dbReference type="SAM" id="Phobius"/>
    </source>
</evidence>
<gene>
    <name evidence="2" type="ORF">SIAM614_20435</name>
</gene>
<sequence length="78" mass="8354">MEEPMAQATIVQPTIKTQNASFKPVLLFIVAAGLLMLMSALEPSLVLPMVAFLSMAAVTCLMARRLFQDLTGADAQAD</sequence>
<proteinExistence type="predicted"/>
<keyword evidence="1" id="KW-1133">Transmembrane helix</keyword>
<keyword evidence="1" id="KW-0812">Transmembrane</keyword>
<dbReference type="AlphaFoldDB" id="A0NY98"/>
<comment type="caution">
    <text evidence="2">The sequence shown here is derived from an EMBL/GenBank/DDBJ whole genome shotgun (WGS) entry which is preliminary data.</text>
</comment>
<evidence type="ECO:0000313" key="3">
    <source>
        <dbReference type="Proteomes" id="UP000004848"/>
    </source>
</evidence>
<accession>A0NY98</accession>
<reference evidence="2 3" key="1">
    <citation type="submission" date="2006-05" db="EMBL/GenBank/DDBJ databases">
        <authorList>
            <person name="King G."/>
            <person name="Ferriera S."/>
            <person name="Johnson J."/>
            <person name="Kravitz S."/>
            <person name="Beeson K."/>
            <person name="Sutton G."/>
            <person name="Rogers Y.-H."/>
            <person name="Friedman R."/>
            <person name="Frazier M."/>
            <person name="Venter J.C."/>
        </authorList>
    </citation>
    <scope>NUCLEOTIDE SEQUENCE [LARGE SCALE GENOMIC DNA]</scope>
    <source>
        <strain evidence="3">ATCC 25650 / DSM 13394 / JCM 20685 / NBRC 16684 / NCIMB 2208 / IAM 12614 / B1</strain>
    </source>
</reference>